<comment type="catalytic activity">
    <reaction evidence="1">
        <text>[(1-&gt;4)-alpha-D-glucosyl](n) + ADP-alpha-D-glucose = [(1-&gt;4)-alpha-D-glucosyl](n+1) + ADP + H(+)</text>
        <dbReference type="Rhea" id="RHEA:18189"/>
        <dbReference type="Rhea" id="RHEA-COMP:9584"/>
        <dbReference type="Rhea" id="RHEA-COMP:9587"/>
        <dbReference type="ChEBI" id="CHEBI:15378"/>
        <dbReference type="ChEBI" id="CHEBI:15444"/>
        <dbReference type="ChEBI" id="CHEBI:57498"/>
        <dbReference type="ChEBI" id="CHEBI:456216"/>
        <dbReference type="EC" id="2.4.1.21"/>
    </reaction>
</comment>
<evidence type="ECO:0000256" key="1">
    <source>
        <dbReference type="ARBA" id="ARBA00001478"/>
    </source>
</evidence>
<dbReference type="GO" id="GO:0010021">
    <property type="term" value="P:amylopectin biosynthetic process"/>
    <property type="evidence" value="ECO:0007669"/>
    <property type="project" value="UniProtKB-ARBA"/>
</dbReference>
<comment type="subcellular location">
    <subcellularLocation>
        <location evidence="2">Plastid</location>
        <location evidence="2">Chloroplast</location>
    </subcellularLocation>
</comment>
<dbReference type="InterPro" id="IPR013783">
    <property type="entry name" value="Ig-like_fold"/>
</dbReference>
<evidence type="ECO:0000256" key="7">
    <source>
        <dbReference type="ARBA" id="ARBA00022640"/>
    </source>
</evidence>
<dbReference type="InterPro" id="IPR005085">
    <property type="entry name" value="CBM25"/>
</dbReference>
<keyword evidence="7" id="KW-0934">Plastid</keyword>
<evidence type="ECO:0000259" key="13">
    <source>
        <dbReference type="SMART" id="SM01066"/>
    </source>
</evidence>
<keyword evidence="15" id="KW-1185">Reference proteome</keyword>
<accession>A0A176WHZ6</accession>
<keyword evidence="11" id="KW-0809">Transit peptide</keyword>
<keyword evidence="10" id="KW-0750">Starch biosynthesis</keyword>
<evidence type="ECO:0000256" key="5">
    <source>
        <dbReference type="ARBA" id="ARBA00012588"/>
    </source>
</evidence>
<feature type="domain" description="Carbohydrate binding module family 25" evidence="13">
    <location>
        <begin position="448"/>
        <end position="539"/>
    </location>
</feature>
<evidence type="ECO:0000256" key="10">
    <source>
        <dbReference type="ARBA" id="ARBA00022922"/>
    </source>
</evidence>
<organism evidence="14 15">
    <name type="scientific">Marchantia polymorpha subsp. ruderalis</name>
    <dbReference type="NCBI Taxonomy" id="1480154"/>
    <lineage>
        <taxon>Eukaryota</taxon>
        <taxon>Viridiplantae</taxon>
        <taxon>Streptophyta</taxon>
        <taxon>Embryophyta</taxon>
        <taxon>Marchantiophyta</taxon>
        <taxon>Marchantiopsida</taxon>
        <taxon>Marchantiidae</taxon>
        <taxon>Marchantiales</taxon>
        <taxon>Marchantiaceae</taxon>
        <taxon>Marchantia</taxon>
    </lineage>
</organism>
<feature type="region of interest" description="Disordered" evidence="12">
    <location>
        <begin position="58"/>
        <end position="84"/>
    </location>
</feature>
<keyword evidence="6" id="KW-0150">Chloroplast</keyword>
<evidence type="ECO:0000256" key="11">
    <source>
        <dbReference type="ARBA" id="ARBA00022946"/>
    </source>
</evidence>
<evidence type="ECO:0000256" key="3">
    <source>
        <dbReference type="ARBA" id="ARBA00004727"/>
    </source>
</evidence>
<dbReference type="Pfam" id="PF08323">
    <property type="entry name" value="Glyco_transf_5"/>
    <property type="match status" value="1"/>
</dbReference>
<dbReference type="HAMAP" id="MF_00484">
    <property type="entry name" value="Glycogen_synth"/>
    <property type="match status" value="1"/>
</dbReference>
<dbReference type="GO" id="GO:2001070">
    <property type="term" value="F:starch binding"/>
    <property type="evidence" value="ECO:0007669"/>
    <property type="project" value="InterPro"/>
</dbReference>
<evidence type="ECO:0000256" key="12">
    <source>
        <dbReference type="SAM" id="MobiDB-lite"/>
    </source>
</evidence>
<dbReference type="GO" id="GO:0009507">
    <property type="term" value="C:chloroplast"/>
    <property type="evidence" value="ECO:0007669"/>
    <property type="project" value="UniProtKB-SubCell"/>
</dbReference>
<evidence type="ECO:0000256" key="4">
    <source>
        <dbReference type="ARBA" id="ARBA00010281"/>
    </source>
</evidence>
<evidence type="ECO:0000313" key="15">
    <source>
        <dbReference type="Proteomes" id="UP000077202"/>
    </source>
</evidence>
<dbReference type="GO" id="GO:0019252">
    <property type="term" value="P:starch biosynthetic process"/>
    <property type="evidence" value="ECO:0007669"/>
    <property type="project" value="UniProtKB-UniPathway"/>
</dbReference>
<proteinExistence type="inferred from homology"/>
<feature type="domain" description="Carbohydrate binding module family 25" evidence="13">
    <location>
        <begin position="588"/>
        <end position="679"/>
    </location>
</feature>
<dbReference type="Pfam" id="PF16760">
    <property type="entry name" value="CBM53"/>
    <property type="match status" value="3"/>
</dbReference>
<reference evidence="14" key="1">
    <citation type="submission" date="2016-03" db="EMBL/GenBank/DDBJ databases">
        <title>Mechanisms controlling the formation of the plant cell surface in tip-growing cells are functionally conserved among land plants.</title>
        <authorList>
            <person name="Honkanen S."/>
            <person name="Jones V.A."/>
            <person name="Morieri G."/>
            <person name="Champion C."/>
            <person name="Hetherington A.J."/>
            <person name="Kelly S."/>
            <person name="Saint-Marcoux D."/>
            <person name="Proust H."/>
            <person name="Prescott H."/>
            <person name="Dolan L."/>
        </authorList>
    </citation>
    <scope>NUCLEOTIDE SEQUENCE [LARGE SCALE GENOMIC DNA]</scope>
    <source>
        <tissue evidence="14">Whole gametophyte</tissue>
    </source>
</reference>
<feature type="region of interest" description="Disordered" evidence="12">
    <location>
        <begin position="100"/>
        <end position="125"/>
    </location>
</feature>
<dbReference type="InterPro" id="IPR013534">
    <property type="entry name" value="Starch_synth_cat_dom"/>
</dbReference>
<sequence length="1161" mass="130140">MASSVKFPTPALNQIFNAGGSNCSVTPGSLQLRGGSIFPVRYLAPISAGANCDRSCTGSLRNGSFRRSNGQPSARPRRKTGDPKLKKAAVAKEFSGSLQPLSGATANVQDRRQEVPSEGSTVNDAISHEDRLGTETFASVRDVQSGTIEQVLVIGGDAEPGNVEQVLHVEAGSTGAGQKHVDETSRSTLTVADVEEKKEEIDDEKSGDELSWAEVEPLLAEETSKERAVREQEEKRAQEEMRRSQILKLAVKHSYLKNKIFYYPNPALATEELEIFINRRITALIGQPKIFITGAFNDWRWKPFTTELTKTSLPGDPGDWWACKIHVPKEAYKVDFIFYDGLSIYENNDQTDFFIMVDGGMSKVEFEYFLLEEKAEEARRRKEDQAKKERIAAEERELAERKAGEEADRAQAKAIVNDEREMARSSLLKAVERVDGLWFIEPSKFGGGESVTLFYNRASGPLSQSKEVWIHGGYNNWKEVVSVVQELSFQNSNGGDWWAAKVKVPEKAYMLNWVFADGPPETARLYDNNDYRDFHGVVTNTLAEDAYWGQFEEEVYEKLQKERQARREEAERKASMPLEIVLIMLFSGEDVTVYYNPSNTVLNGKPDVYMRGSFNRWTHFLGCFEPIKMVKAENGTHLEATVKIPKDAYVMDFVFSERGDDRGGIYDNRNGLDYHVPVKGGLLSQPPLDIIHIAVEMAPIAKVGGLGDVVTSLARAVQESGHNTEIILPKYDCLNYKYIQDLQEVQAFHFGGSKVRVWNGKVEGLTVHFLEPENGCNEQPFPVHRMFWAGCIYGRRDDGARFGFFCHSALEFLRQSGKHVDIIHCHDWSSAPVAWLFNEGYRLNNMHDSRIVFSIHNLEFGAPLIGRAMANAHMATTVSPTYAAEVAGNGVIAPHLHKFHGIRNGIDPEIWDPYTDPFIPVAYTTESVTEGKRAAKEELRRRLGLRQDDRPMLGIITRLTAQKGIALIKHGIYRTLERGGQVVLLGSAPDPRVQNEFVNLSNQLNQSHGDMARLCLSYDEPLSHLIYAGSDFILIPSIFEPCGLTQLTAMRYGAIPVVRKTGGLNDTVFDVDHDKERARAQGLAVNGFSFEAPDAAGLDYALNRAISAWYEARDWFQDLCKQVMQQDWTWNRPALDYIELYYGAKKKPSTPSKTGTAAHPD</sequence>
<dbReference type="UniPathway" id="UPA00152"/>
<comment type="similarity">
    <text evidence="4">Belongs to the glycosyltransferase 1 family. Bacterial/plant glycogen synthase subfamily.</text>
</comment>
<name>A0A176WHZ6_MARPO</name>
<evidence type="ECO:0000256" key="8">
    <source>
        <dbReference type="ARBA" id="ARBA00022676"/>
    </source>
</evidence>
<feature type="compositionally biased region" description="Polar residues" evidence="12">
    <location>
        <begin position="58"/>
        <end position="72"/>
    </location>
</feature>
<evidence type="ECO:0000313" key="14">
    <source>
        <dbReference type="EMBL" id="OAE32709.1"/>
    </source>
</evidence>
<dbReference type="Proteomes" id="UP000077202">
    <property type="component" value="Unassembled WGS sequence"/>
</dbReference>
<dbReference type="SUPFAM" id="SSF53756">
    <property type="entry name" value="UDP-Glycosyltransferase/glycogen phosphorylase"/>
    <property type="match status" value="1"/>
</dbReference>
<dbReference type="FunFam" id="3.40.50.2000:FF:000165">
    <property type="entry name" value="Starch synthase, chloroplastic/amyloplastic"/>
    <property type="match status" value="1"/>
</dbReference>
<protein>
    <recommendedName>
        <fullName evidence="5">starch synthase</fullName>
        <ecNumber evidence="5">2.4.1.21</ecNumber>
    </recommendedName>
</protein>
<feature type="domain" description="Carbohydrate binding module family 25" evidence="13">
    <location>
        <begin position="270"/>
        <end position="358"/>
    </location>
</feature>
<evidence type="ECO:0000256" key="6">
    <source>
        <dbReference type="ARBA" id="ARBA00022528"/>
    </source>
</evidence>
<dbReference type="Gene3D" id="3.40.50.2000">
    <property type="entry name" value="Glycogen Phosphorylase B"/>
    <property type="match status" value="2"/>
</dbReference>
<dbReference type="EC" id="2.4.1.21" evidence="5"/>
<dbReference type="GO" id="GO:0009011">
    <property type="term" value="F:alpha-1,4-glucan glucosyltransferase (ADP-glucose donor) activity"/>
    <property type="evidence" value="ECO:0007669"/>
    <property type="project" value="UniProtKB-EC"/>
</dbReference>
<dbReference type="Gene3D" id="2.60.40.10">
    <property type="entry name" value="Immunoglobulins"/>
    <property type="match status" value="2"/>
</dbReference>
<gene>
    <name evidence="14" type="ORF">AXG93_4085s1320</name>
</gene>
<dbReference type="PANTHER" id="PTHR46083:SF5">
    <property type="entry name" value="STARCH SYNTHASE 3, CHLOROPLASTIC_AMYLOPLASTIC"/>
    <property type="match status" value="1"/>
</dbReference>
<dbReference type="EMBL" id="LVLJ01000748">
    <property type="protein sequence ID" value="OAE32709.1"/>
    <property type="molecule type" value="Genomic_DNA"/>
</dbReference>
<keyword evidence="9" id="KW-0808">Transferase</keyword>
<dbReference type="InterPro" id="IPR011835">
    <property type="entry name" value="GS/SS"/>
</dbReference>
<evidence type="ECO:0000256" key="9">
    <source>
        <dbReference type="ARBA" id="ARBA00022679"/>
    </source>
</evidence>
<dbReference type="AlphaFoldDB" id="A0A176WHZ6"/>
<dbReference type="CDD" id="cd03791">
    <property type="entry name" value="GT5_Glycogen_synthase_DULL1-like"/>
    <property type="match status" value="1"/>
</dbReference>
<comment type="pathway">
    <text evidence="3">Glycan biosynthesis; starch biosynthesis.</text>
</comment>
<dbReference type="PANTHER" id="PTHR46083">
    <property type="match status" value="1"/>
</dbReference>
<comment type="caution">
    <text evidence="14">The sequence shown here is derived from an EMBL/GenBank/DDBJ whole genome shotgun (WGS) entry which is preliminary data.</text>
</comment>
<evidence type="ECO:0000256" key="2">
    <source>
        <dbReference type="ARBA" id="ARBA00004229"/>
    </source>
</evidence>
<keyword evidence="8" id="KW-0328">Glycosyltransferase</keyword>
<dbReference type="SMART" id="SM01066">
    <property type="entry name" value="CBM_25"/>
    <property type="match status" value="3"/>
</dbReference>
<dbReference type="GO" id="GO:0004373">
    <property type="term" value="F:alpha-1,4-glucan glucosyltransferase (UDP-glucose donor) activity"/>
    <property type="evidence" value="ECO:0007669"/>
    <property type="project" value="InterPro"/>
</dbReference>